<keyword evidence="3" id="KW-1185">Reference proteome</keyword>
<dbReference type="InterPro" id="IPR036527">
    <property type="entry name" value="SCP2_sterol-bd_dom_sf"/>
</dbReference>
<dbReference type="OrthoDB" id="9768284at2"/>
<dbReference type="RefSeq" id="WP_106129309.1">
    <property type="nucleotide sequence ID" value="NZ_PVZG01000014.1"/>
</dbReference>
<accession>A0A2T0RRT4</accession>
<protein>
    <submittedName>
        <fullName evidence="2">Putative acetyltransferase</fullName>
    </submittedName>
</protein>
<name>A0A2T0RRT4_9ACTN</name>
<dbReference type="GO" id="GO:0030649">
    <property type="term" value="P:aminoglycoside antibiotic catabolic process"/>
    <property type="evidence" value="ECO:0007669"/>
    <property type="project" value="TreeGrafter"/>
</dbReference>
<dbReference type="Gene3D" id="3.40.630.30">
    <property type="match status" value="2"/>
</dbReference>
<proteinExistence type="predicted"/>
<dbReference type="EMBL" id="PVZG01000014">
    <property type="protein sequence ID" value="PRY23894.1"/>
    <property type="molecule type" value="Genomic_DNA"/>
</dbReference>
<dbReference type="PANTHER" id="PTHR37817">
    <property type="entry name" value="N-ACETYLTRANSFERASE EIS"/>
    <property type="match status" value="1"/>
</dbReference>
<evidence type="ECO:0000313" key="3">
    <source>
        <dbReference type="Proteomes" id="UP000239209"/>
    </source>
</evidence>
<keyword evidence="2" id="KW-0808">Transferase</keyword>
<dbReference type="Proteomes" id="UP000239209">
    <property type="component" value="Unassembled WGS sequence"/>
</dbReference>
<dbReference type="SUPFAM" id="SSF55718">
    <property type="entry name" value="SCP-like"/>
    <property type="match status" value="1"/>
</dbReference>
<dbReference type="Pfam" id="PF13527">
    <property type="entry name" value="Acetyltransf_9"/>
    <property type="match status" value="1"/>
</dbReference>
<dbReference type="InterPro" id="IPR041380">
    <property type="entry name" value="Acetyltransf_17"/>
</dbReference>
<dbReference type="PROSITE" id="PS51186">
    <property type="entry name" value="GNAT"/>
    <property type="match status" value="1"/>
</dbReference>
<evidence type="ECO:0000313" key="2">
    <source>
        <dbReference type="EMBL" id="PRY23894.1"/>
    </source>
</evidence>
<gene>
    <name evidence="2" type="ORF">CLV70_11424</name>
</gene>
<dbReference type="InterPro" id="IPR051554">
    <property type="entry name" value="Acetyltransferase_Eis"/>
</dbReference>
<feature type="domain" description="N-acetyltransferase" evidence="1">
    <location>
        <begin position="2"/>
        <end position="152"/>
    </location>
</feature>
<dbReference type="Pfam" id="PF17668">
    <property type="entry name" value="Acetyltransf_17"/>
    <property type="match status" value="1"/>
</dbReference>
<dbReference type="AlphaFoldDB" id="A0A2T0RRT4"/>
<dbReference type="GO" id="GO:0034069">
    <property type="term" value="F:aminoglycoside N-acetyltransferase activity"/>
    <property type="evidence" value="ECO:0007669"/>
    <property type="project" value="TreeGrafter"/>
</dbReference>
<dbReference type="Gene3D" id="3.30.1050.10">
    <property type="entry name" value="SCP2 sterol-binding domain"/>
    <property type="match status" value="1"/>
</dbReference>
<reference evidence="2 3" key="1">
    <citation type="submission" date="2018-03" db="EMBL/GenBank/DDBJ databases">
        <title>Genomic Encyclopedia of Archaeal and Bacterial Type Strains, Phase II (KMG-II): from individual species to whole genera.</title>
        <authorList>
            <person name="Goeker M."/>
        </authorList>
    </citation>
    <scope>NUCLEOTIDE SEQUENCE [LARGE SCALE GENOMIC DNA]</scope>
    <source>
        <strain evidence="2 3">DSM 45348</strain>
    </source>
</reference>
<comment type="caution">
    <text evidence="2">The sequence shown here is derived from an EMBL/GenBank/DDBJ whole genome shotgun (WGS) entry which is preliminary data.</text>
</comment>
<evidence type="ECO:0000259" key="1">
    <source>
        <dbReference type="PROSITE" id="PS51186"/>
    </source>
</evidence>
<dbReference type="PANTHER" id="PTHR37817:SF1">
    <property type="entry name" value="N-ACETYLTRANSFERASE EIS"/>
    <property type="match status" value="1"/>
</dbReference>
<sequence length="393" mass="42266">MTGIRAVTGDERLHTAFTLYPYAFDESPAPADAWRAVLPYHRDNHTLIAEEDGRTLATASAFPAHQNLRGTVLRMAGVAWVATHPGARRQGHSSRLLHRLHRDLLDGGHLLATLYPFHPSFYERFGYIGLPLNRTATFAPDGLAPLLRADLPGEVTWQGIGEGFDSYRAYLRTLLAERHGFTYTPDYRAARVLDPAAHWLATATIEGETVGVLTYRIDGYGGCLRVDELLCSNALGRALLLRFLAQHAYQVSRIEVTVGPDEYPETWATGLTVRTEAAASFPATPPLMARLLSMDALNGLSCGPGRVEVEVAGDDLLAGRYTLDGTGGTLAVTPTSRNGKDATLTAAALSGLAYGTLDPLEAVARGLADLSAEAATALRTLLPARVPHAFGKG</sequence>
<dbReference type="InterPro" id="IPR000182">
    <property type="entry name" value="GNAT_dom"/>
</dbReference>
<organism evidence="2 3">
    <name type="scientific">Pseudosporangium ferrugineum</name>
    <dbReference type="NCBI Taxonomy" id="439699"/>
    <lineage>
        <taxon>Bacteria</taxon>
        <taxon>Bacillati</taxon>
        <taxon>Actinomycetota</taxon>
        <taxon>Actinomycetes</taxon>
        <taxon>Micromonosporales</taxon>
        <taxon>Micromonosporaceae</taxon>
        <taxon>Pseudosporangium</taxon>
    </lineage>
</organism>
<dbReference type="InterPro" id="IPR016181">
    <property type="entry name" value="Acyl_CoA_acyltransferase"/>
</dbReference>
<dbReference type="SUPFAM" id="SSF55729">
    <property type="entry name" value="Acyl-CoA N-acyltransferases (Nat)"/>
    <property type="match status" value="1"/>
</dbReference>